<keyword evidence="5 6" id="KW-0472">Membrane</keyword>
<evidence type="ECO:0000256" key="3">
    <source>
        <dbReference type="ARBA" id="ARBA00022692"/>
    </source>
</evidence>
<evidence type="ECO:0000256" key="5">
    <source>
        <dbReference type="ARBA" id="ARBA00023136"/>
    </source>
</evidence>
<accession>A0AAW1PCN6</accession>
<evidence type="ECO:0000313" key="9">
    <source>
        <dbReference type="Proteomes" id="UP001465755"/>
    </source>
</evidence>
<evidence type="ECO:0000313" key="8">
    <source>
        <dbReference type="EMBL" id="KAK9811166.1"/>
    </source>
</evidence>
<evidence type="ECO:0000256" key="2">
    <source>
        <dbReference type="ARBA" id="ARBA00022448"/>
    </source>
</evidence>
<feature type="repeat" description="Solcar" evidence="6">
    <location>
        <begin position="99"/>
        <end position="185"/>
    </location>
</feature>
<dbReference type="Proteomes" id="UP001465755">
    <property type="component" value="Unassembled WGS sequence"/>
</dbReference>
<dbReference type="PROSITE" id="PS50920">
    <property type="entry name" value="SOLCAR"/>
    <property type="match status" value="2"/>
</dbReference>
<evidence type="ECO:0000256" key="4">
    <source>
        <dbReference type="ARBA" id="ARBA00022737"/>
    </source>
</evidence>
<name>A0AAW1PCN6_9CHLO</name>
<protein>
    <submittedName>
        <fullName evidence="8">Uncharacterized protein</fullName>
    </submittedName>
</protein>
<keyword evidence="4" id="KW-0677">Repeat</keyword>
<sequence>MTWLDRLKVPTIKRQPGPLDQQALPTFLPVATQADPNPWLESAKLLLAGGVAGAVSKTATAPLARLTILLQVQALQPQPSTGVPAHKLPLRETFARVIRTEGARFTAGGAAGLIACTVAYPLDLMRTRLAAQTSSNYYSGISGTFTTILRDEGAAGLYRGLCPTLAQVAPSLAINYCAYETLRSVWMSRTNSTGSPPVPVSLACGSAAGIAASTLTFPLDLVRRRLQLEGQAGQHRYTSYADVFRQVVRKHGMRGLYAGIVPEYCKVVPGVALAFCAYEFMKQQLSVQVNRTGR</sequence>
<evidence type="ECO:0000256" key="7">
    <source>
        <dbReference type="RuleBase" id="RU000488"/>
    </source>
</evidence>
<dbReference type="AlphaFoldDB" id="A0AAW1PCN6"/>
<evidence type="ECO:0000256" key="1">
    <source>
        <dbReference type="ARBA" id="ARBA00004141"/>
    </source>
</evidence>
<comment type="subcellular location">
    <subcellularLocation>
        <location evidence="1">Membrane</location>
        <topology evidence="1">Multi-pass membrane protein</topology>
    </subcellularLocation>
</comment>
<comment type="similarity">
    <text evidence="7">Belongs to the mitochondrial carrier (TC 2.A.29) family.</text>
</comment>
<dbReference type="Gene3D" id="1.50.40.10">
    <property type="entry name" value="Mitochondrial carrier domain"/>
    <property type="match status" value="1"/>
</dbReference>
<gene>
    <name evidence="8" type="ORF">WJX73_007741</name>
</gene>
<keyword evidence="9" id="KW-1185">Reference proteome</keyword>
<keyword evidence="2 7" id="KW-0813">Transport</keyword>
<dbReference type="GO" id="GO:0055085">
    <property type="term" value="P:transmembrane transport"/>
    <property type="evidence" value="ECO:0007669"/>
    <property type="project" value="InterPro"/>
</dbReference>
<reference evidence="8 9" key="1">
    <citation type="journal article" date="2024" name="Nat. Commun.">
        <title>Phylogenomics reveals the evolutionary origins of lichenization in chlorophyte algae.</title>
        <authorList>
            <person name="Puginier C."/>
            <person name="Libourel C."/>
            <person name="Otte J."/>
            <person name="Skaloud P."/>
            <person name="Haon M."/>
            <person name="Grisel S."/>
            <person name="Petersen M."/>
            <person name="Berrin J.G."/>
            <person name="Delaux P.M."/>
            <person name="Dal Grande F."/>
            <person name="Keller J."/>
        </authorList>
    </citation>
    <scope>NUCLEOTIDE SEQUENCE [LARGE SCALE GENOMIC DNA]</scope>
    <source>
        <strain evidence="8 9">SAG 2036</strain>
    </source>
</reference>
<dbReference type="EMBL" id="JALJOQ010000011">
    <property type="protein sequence ID" value="KAK9811166.1"/>
    <property type="molecule type" value="Genomic_DNA"/>
</dbReference>
<dbReference type="PANTHER" id="PTHR24089">
    <property type="entry name" value="SOLUTE CARRIER FAMILY 25"/>
    <property type="match status" value="1"/>
</dbReference>
<dbReference type="PRINTS" id="PR00926">
    <property type="entry name" value="MITOCARRIER"/>
</dbReference>
<comment type="caution">
    <text evidence="8">The sequence shown here is derived from an EMBL/GenBank/DDBJ whole genome shotgun (WGS) entry which is preliminary data.</text>
</comment>
<dbReference type="Pfam" id="PF00153">
    <property type="entry name" value="Mito_carr"/>
    <property type="match status" value="2"/>
</dbReference>
<keyword evidence="3 6" id="KW-0812">Transmembrane</keyword>
<feature type="repeat" description="Solcar" evidence="6">
    <location>
        <begin position="196"/>
        <end position="284"/>
    </location>
</feature>
<dbReference type="GO" id="GO:0016020">
    <property type="term" value="C:membrane"/>
    <property type="evidence" value="ECO:0007669"/>
    <property type="project" value="UniProtKB-SubCell"/>
</dbReference>
<dbReference type="SUPFAM" id="SSF103506">
    <property type="entry name" value="Mitochondrial carrier"/>
    <property type="match status" value="1"/>
</dbReference>
<evidence type="ECO:0000256" key="6">
    <source>
        <dbReference type="PROSITE-ProRule" id="PRU00282"/>
    </source>
</evidence>
<proteinExistence type="inferred from homology"/>
<organism evidence="8 9">
    <name type="scientific">Symbiochloris irregularis</name>
    <dbReference type="NCBI Taxonomy" id="706552"/>
    <lineage>
        <taxon>Eukaryota</taxon>
        <taxon>Viridiplantae</taxon>
        <taxon>Chlorophyta</taxon>
        <taxon>core chlorophytes</taxon>
        <taxon>Trebouxiophyceae</taxon>
        <taxon>Trebouxiales</taxon>
        <taxon>Trebouxiaceae</taxon>
        <taxon>Symbiochloris</taxon>
    </lineage>
</organism>
<dbReference type="InterPro" id="IPR023395">
    <property type="entry name" value="MCP_dom_sf"/>
</dbReference>
<dbReference type="InterPro" id="IPR002067">
    <property type="entry name" value="MCP"/>
</dbReference>
<dbReference type="InterPro" id="IPR018108">
    <property type="entry name" value="MCP_transmembrane"/>
</dbReference>